<name>A0AA51RUI5_9GAMM</name>
<keyword evidence="3" id="KW-1185">Reference proteome</keyword>
<dbReference type="AlphaFoldDB" id="A0AA51RUI5"/>
<reference evidence="2 3" key="1">
    <citation type="submission" date="2023-08" db="EMBL/GenBank/DDBJ databases">
        <title>Pleionea litopenaei sp. nov., isolated from stomach of juvenile Litopenaeus vannamei.</title>
        <authorList>
            <person name="Rho A.M."/>
            <person name="Hwang C.Y."/>
        </authorList>
    </citation>
    <scope>NUCLEOTIDE SEQUENCE [LARGE SCALE GENOMIC DNA]</scope>
    <source>
        <strain evidence="2 3">HL-JVS1</strain>
    </source>
</reference>
<dbReference type="InterPro" id="IPR020008">
    <property type="entry name" value="GlyGly_CTERM"/>
</dbReference>
<dbReference type="EMBL" id="CP133548">
    <property type="protein sequence ID" value="WMS87733.1"/>
    <property type="molecule type" value="Genomic_DNA"/>
</dbReference>
<proteinExistence type="predicted"/>
<feature type="chain" id="PRO_5041321282" evidence="1">
    <location>
        <begin position="23"/>
        <end position="488"/>
    </location>
</feature>
<organism evidence="2 3">
    <name type="scientific">Pleionea litopenaei</name>
    <dbReference type="NCBI Taxonomy" id="3070815"/>
    <lineage>
        <taxon>Bacteria</taxon>
        <taxon>Pseudomonadati</taxon>
        <taxon>Pseudomonadota</taxon>
        <taxon>Gammaproteobacteria</taxon>
        <taxon>Oceanospirillales</taxon>
        <taxon>Pleioneaceae</taxon>
        <taxon>Pleionea</taxon>
    </lineage>
</organism>
<dbReference type="Proteomes" id="UP001239782">
    <property type="component" value="Chromosome"/>
</dbReference>
<gene>
    <name evidence="2" type="ORF">Q9312_02130</name>
</gene>
<protein>
    <submittedName>
        <fullName evidence="2">DUF3466 family protein</fullName>
    </submittedName>
</protein>
<dbReference type="Pfam" id="PF11949">
    <property type="entry name" value="DUF3466"/>
    <property type="match status" value="2"/>
</dbReference>
<accession>A0AA51RUI5</accession>
<feature type="signal peptide" evidence="1">
    <location>
        <begin position="1"/>
        <end position="22"/>
    </location>
</feature>
<sequence>MHKQSLLALSVAALLPCVAVKAANLPVAYDIIDLGALEPMPPTATTTGAKSSFGYAINNDNSAVGVSIGAHDYTSTQVVNGVTVVEDVTINLVQSVYFPNLNRQITPPEQELGFGVSGRGNYATTINDESNGNGLIGGYAYDKIDIDNFDNSDNCTQTDPLTVDIRRAFMFDLNDQLTKVPANIFPGQDLGTDAEYMTSAFLGSNEQYMVGYVEQVTQKDSCGNAQDFARRGMIYNVDTAEVIVYPSLETTGDQVISATSVIRSINANGDLVGASTILDDDEERRTIAVHGNVADVQFVSVAGLEGATSSSFEDLNDQGIMVGGSNKADSLNNLTAFYYDSQSQESVEIGYLRDDLAYSQALAINNENLIVGVSQASYSPSSFKPFIFDADDAAATPVDLNSLVDCDAGWSLSEVRDINDNGWIVGTGTLLVSDGEGGFTGEVRAFALKPRNEPANQNCVTDDDSSSDSGSLSWFVLLGLGLFRRKRQ</sequence>
<evidence type="ECO:0000256" key="1">
    <source>
        <dbReference type="SAM" id="SignalP"/>
    </source>
</evidence>
<keyword evidence="1" id="KW-0732">Signal</keyword>
<dbReference type="KEGG" id="plei:Q9312_02130"/>
<evidence type="ECO:0000313" key="2">
    <source>
        <dbReference type="EMBL" id="WMS87733.1"/>
    </source>
</evidence>
<evidence type="ECO:0000313" key="3">
    <source>
        <dbReference type="Proteomes" id="UP001239782"/>
    </source>
</evidence>
<dbReference type="NCBIfam" id="TIGR03501">
    <property type="entry name" value="GlyGly_CTERM"/>
    <property type="match status" value="1"/>
</dbReference>
<dbReference type="RefSeq" id="WP_309202878.1">
    <property type="nucleotide sequence ID" value="NZ_CP133548.1"/>
</dbReference>
<dbReference type="InterPro" id="IPR022562">
    <property type="entry name" value="DUF3466"/>
</dbReference>